<evidence type="ECO:0000256" key="1">
    <source>
        <dbReference type="SAM" id="MobiDB-lite"/>
    </source>
</evidence>
<feature type="compositionally biased region" description="Basic and acidic residues" evidence="1">
    <location>
        <begin position="31"/>
        <end position="48"/>
    </location>
</feature>
<keyword evidence="2" id="KW-1185">Reference proteome</keyword>
<evidence type="ECO:0000313" key="2">
    <source>
        <dbReference type="Proteomes" id="UP000095283"/>
    </source>
</evidence>
<evidence type="ECO:0000313" key="3">
    <source>
        <dbReference type="WBParaSite" id="Hba_13234"/>
    </source>
</evidence>
<dbReference type="WBParaSite" id="Hba_13234">
    <property type="protein sequence ID" value="Hba_13234"/>
    <property type="gene ID" value="Hba_13234"/>
</dbReference>
<sequence>MKVHMFQFPEVMEGIFSSIDAISREAAKILHRPSEENGESLEKTDKLENGGGGGSVPDNDHHSLQGKLMLTLVFSGVQGKPPGLNIDRRKNSVEPKFSSEQATYFRIYAE</sequence>
<accession>A0A1I7X6Y2</accession>
<reference evidence="3" key="1">
    <citation type="submission" date="2016-11" db="UniProtKB">
        <authorList>
            <consortium name="WormBaseParasite"/>
        </authorList>
    </citation>
    <scope>IDENTIFICATION</scope>
</reference>
<feature type="region of interest" description="Disordered" evidence="1">
    <location>
        <begin position="31"/>
        <end position="62"/>
    </location>
</feature>
<name>A0A1I7X6Y2_HETBA</name>
<proteinExistence type="predicted"/>
<organism evidence="2 3">
    <name type="scientific">Heterorhabditis bacteriophora</name>
    <name type="common">Entomopathogenic nematode worm</name>
    <dbReference type="NCBI Taxonomy" id="37862"/>
    <lineage>
        <taxon>Eukaryota</taxon>
        <taxon>Metazoa</taxon>
        <taxon>Ecdysozoa</taxon>
        <taxon>Nematoda</taxon>
        <taxon>Chromadorea</taxon>
        <taxon>Rhabditida</taxon>
        <taxon>Rhabditina</taxon>
        <taxon>Rhabditomorpha</taxon>
        <taxon>Strongyloidea</taxon>
        <taxon>Heterorhabditidae</taxon>
        <taxon>Heterorhabditis</taxon>
    </lineage>
</organism>
<protein>
    <submittedName>
        <fullName evidence="3">S ribonuclease</fullName>
    </submittedName>
</protein>
<dbReference type="AlphaFoldDB" id="A0A1I7X6Y2"/>
<dbReference type="Proteomes" id="UP000095283">
    <property type="component" value="Unplaced"/>
</dbReference>